<keyword evidence="3" id="KW-1185">Reference proteome</keyword>
<evidence type="ECO:0000313" key="2">
    <source>
        <dbReference type="EMBL" id="CAE7455228.1"/>
    </source>
</evidence>
<reference evidence="2" key="1">
    <citation type="submission" date="2021-02" db="EMBL/GenBank/DDBJ databases">
        <authorList>
            <person name="Dougan E. K."/>
            <person name="Rhodes N."/>
            <person name="Thang M."/>
            <person name="Chan C."/>
        </authorList>
    </citation>
    <scope>NUCLEOTIDE SEQUENCE</scope>
</reference>
<evidence type="ECO:0000313" key="3">
    <source>
        <dbReference type="Proteomes" id="UP000604046"/>
    </source>
</evidence>
<evidence type="ECO:0000256" key="1">
    <source>
        <dbReference type="SAM" id="Phobius"/>
    </source>
</evidence>
<gene>
    <name evidence="2" type="ORF">SNAT2548_LOCUS25049</name>
</gene>
<feature type="transmembrane region" description="Helical" evidence="1">
    <location>
        <begin position="192"/>
        <end position="216"/>
    </location>
</feature>
<dbReference type="EMBL" id="CAJNDS010002377">
    <property type="protein sequence ID" value="CAE7455228.1"/>
    <property type="molecule type" value="Genomic_DNA"/>
</dbReference>
<feature type="transmembrane region" description="Helical" evidence="1">
    <location>
        <begin position="236"/>
        <end position="260"/>
    </location>
</feature>
<feature type="transmembrane region" description="Helical" evidence="1">
    <location>
        <begin position="302"/>
        <end position="320"/>
    </location>
</feature>
<accession>A0A812RT91</accession>
<feature type="transmembrane region" description="Helical" evidence="1">
    <location>
        <begin position="53"/>
        <end position="75"/>
    </location>
</feature>
<dbReference type="AlphaFoldDB" id="A0A812RT91"/>
<proteinExistence type="predicted"/>
<feature type="transmembrane region" description="Helical" evidence="1">
    <location>
        <begin position="81"/>
        <end position="100"/>
    </location>
</feature>
<organism evidence="2 3">
    <name type="scientific">Symbiodinium natans</name>
    <dbReference type="NCBI Taxonomy" id="878477"/>
    <lineage>
        <taxon>Eukaryota</taxon>
        <taxon>Sar</taxon>
        <taxon>Alveolata</taxon>
        <taxon>Dinophyceae</taxon>
        <taxon>Suessiales</taxon>
        <taxon>Symbiodiniaceae</taxon>
        <taxon>Symbiodinium</taxon>
    </lineage>
</organism>
<protein>
    <submittedName>
        <fullName evidence="2">Uncharacterized protein</fullName>
    </submittedName>
</protein>
<dbReference type="Proteomes" id="UP000604046">
    <property type="component" value="Unassembled WGS sequence"/>
</dbReference>
<keyword evidence="1" id="KW-0472">Membrane</keyword>
<name>A0A812RT91_9DINO</name>
<sequence>MGGFRPEMSPAGEAFRCSSSFADVVPVIPAVAAVAPVENSTWSGVRARARSRIAFLVLLAFLAIAGGSCGAEMGWASALTGLMSCFCLFLVISSQLKWWLRGPFLSKMRWHMVLDAVNVWLFHYVACHEPCACGHYDEAATAATTIAAAVGQIMFWWNKLMGYTIIKAHLPMLREAFSHTRKHHIGTGCLDILFWLFLLAAIAATILFSWVSYLSYQEFRGHHPSPEGVVTVSDHSIPLVAVLLLESSIVLSSIVVGIVMTRAFFLAHSYAREATASGSPVEQKLASKAVEFSRRIRWETPFNLALVAMAFASHVLWLLYCHVLPSDDQTVALLQRMFLVIESLSLTNCARFSSLLSLAEFQSSPGSCTILGDHHGPQRHWAGTGDDEWDKKTQELALRGITLRSLLKFYGQLSETMPHFRASEHSSAEVVRQVILPMTAKDGCAAAIRLEGQARRPDRMVTHSWSNYFAHLVAAVVADAMELPSFESVIPRLEGRELEALREELLLKNKLGLAYWICCFSVNQHAGMCHTVHPSERPDPVTGLLPIACTCQHAKYTGRREPQGEMNKFDDMMRCMQALNPCCQHVIAVDTEFHLFQRTWCVAEIHEAKSLGMQQGMIIFSRENLERHKAWLHQLKVEEMQASSEEDTQYILSQIQDKDKFNAELRDFIFGTEGLIESCHRGFDFMGLLADAARKGLDRQGSWVMN</sequence>
<keyword evidence="1" id="KW-0812">Transmembrane</keyword>
<comment type="caution">
    <text evidence="2">The sequence shown here is derived from an EMBL/GenBank/DDBJ whole genome shotgun (WGS) entry which is preliminary data.</text>
</comment>
<keyword evidence="1" id="KW-1133">Transmembrane helix</keyword>